<protein>
    <submittedName>
        <fullName evidence="2">Lipase</fullName>
    </submittedName>
</protein>
<dbReference type="GO" id="GO:0046464">
    <property type="term" value="P:acylglycerol catabolic process"/>
    <property type="evidence" value="ECO:0007669"/>
    <property type="project" value="TreeGrafter"/>
</dbReference>
<dbReference type="Pfam" id="PF00561">
    <property type="entry name" value="Abhydrolase_1"/>
    <property type="match status" value="1"/>
</dbReference>
<gene>
    <name evidence="2" type="ORF">MGWOODY_Tha2520</name>
</gene>
<organism evidence="2">
    <name type="scientific">hydrothermal vent metagenome</name>
    <dbReference type="NCBI Taxonomy" id="652676"/>
    <lineage>
        <taxon>unclassified sequences</taxon>
        <taxon>metagenomes</taxon>
        <taxon>ecological metagenomes</taxon>
    </lineage>
</organism>
<reference evidence="2" key="1">
    <citation type="submission" date="2015-10" db="EMBL/GenBank/DDBJ databases">
        <authorList>
            <person name="Gilbert D.G."/>
        </authorList>
    </citation>
    <scope>NUCLEOTIDE SEQUENCE</scope>
</reference>
<sequence>MNLVKSLIILLVIAVIGIFASVHFAPFETASCLVDIKRNIAGLERKSISLADGNQYVYLEGGKGETLVLLHGFGADKDNFTEVSPYLTGDFHVIAPDHIGFGESSKPTGADYSPIAQAQRLHELVARLGLERFHLGGSSMGGHIAMTYATLYPHEVKSLWLLDPGGVWSAPEAEMRTIIRKTGVNPLTAKTPEEFRKVFDIVMSKPPFIPGFVLDEMAKKRIANFDLEQNIFAQLSADNVEERVRGLTTPTLLVWGAEDRVLNPEAAPILEGLLTNVKTIIMPGIGHLPMLEAPKQTATDLKAFIADLPE</sequence>
<dbReference type="PRINTS" id="PR00111">
    <property type="entry name" value="ABHYDROLASE"/>
</dbReference>
<dbReference type="InterPro" id="IPR029058">
    <property type="entry name" value="AB_hydrolase_fold"/>
</dbReference>
<accession>A0A161K4R4</accession>
<dbReference type="InterPro" id="IPR050266">
    <property type="entry name" value="AB_hydrolase_sf"/>
</dbReference>
<evidence type="ECO:0000313" key="2">
    <source>
        <dbReference type="EMBL" id="CUS42396.1"/>
    </source>
</evidence>
<name>A0A161K4R4_9ZZZZ</name>
<proteinExistence type="predicted"/>
<dbReference type="InterPro" id="IPR000073">
    <property type="entry name" value="AB_hydrolase_1"/>
</dbReference>
<dbReference type="EMBL" id="CZQC01000065">
    <property type="protein sequence ID" value="CUS42396.1"/>
    <property type="molecule type" value="Genomic_DNA"/>
</dbReference>
<dbReference type="PANTHER" id="PTHR43798:SF5">
    <property type="entry name" value="MONOACYLGLYCEROL LIPASE ABHD6"/>
    <property type="match status" value="1"/>
</dbReference>
<dbReference type="GO" id="GO:0047372">
    <property type="term" value="F:monoacylglycerol lipase activity"/>
    <property type="evidence" value="ECO:0007669"/>
    <property type="project" value="TreeGrafter"/>
</dbReference>
<dbReference type="Gene3D" id="3.40.50.1820">
    <property type="entry name" value="alpha/beta hydrolase"/>
    <property type="match status" value="1"/>
</dbReference>
<feature type="domain" description="AB hydrolase-1" evidence="1">
    <location>
        <begin position="66"/>
        <end position="178"/>
    </location>
</feature>
<evidence type="ECO:0000259" key="1">
    <source>
        <dbReference type="Pfam" id="PF00561"/>
    </source>
</evidence>
<dbReference type="PANTHER" id="PTHR43798">
    <property type="entry name" value="MONOACYLGLYCEROL LIPASE"/>
    <property type="match status" value="1"/>
</dbReference>
<dbReference type="GO" id="GO:0016020">
    <property type="term" value="C:membrane"/>
    <property type="evidence" value="ECO:0007669"/>
    <property type="project" value="TreeGrafter"/>
</dbReference>
<dbReference type="AlphaFoldDB" id="A0A161K4R4"/>
<dbReference type="SUPFAM" id="SSF53474">
    <property type="entry name" value="alpha/beta-Hydrolases"/>
    <property type="match status" value="1"/>
</dbReference>